<dbReference type="EMBL" id="JAODAN010000010">
    <property type="protein sequence ID" value="KAK1921670.1"/>
    <property type="molecule type" value="Genomic_DNA"/>
</dbReference>
<reference evidence="7" key="1">
    <citation type="submission" date="2023-02" db="EMBL/GenBank/DDBJ databases">
        <title>Identification and recombinant expression of a fungal hydrolase from Papiliotrema laurentii that hydrolyzes apple cutin and clears colloidal polyester polyurethane.</title>
        <authorList>
            <consortium name="DOE Joint Genome Institute"/>
            <person name="Roman V.A."/>
            <person name="Bojanowski C."/>
            <person name="Crable B.R."/>
            <person name="Wagner D.N."/>
            <person name="Hung C.S."/>
            <person name="Nadeau L.J."/>
            <person name="Schratz L."/>
            <person name="Haridas S."/>
            <person name="Pangilinan J."/>
            <person name="Lipzen A."/>
            <person name="Na H."/>
            <person name="Yan M."/>
            <person name="Ng V."/>
            <person name="Grigoriev I.V."/>
            <person name="Spatafora J.W."/>
            <person name="Barlow D."/>
            <person name="Biffinger J."/>
            <person name="Kelley-Loughnane N."/>
            <person name="Varaljay V.A."/>
            <person name="Crookes-Goodson W.J."/>
        </authorList>
    </citation>
    <scope>NUCLEOTIDE SEQUENCE</scope>
    <source>
        <strain evidence="7">5307AH</strain>
    </source>
</reference>
<organism evidence="7 8">
    <name type="scientific">Papiliotrema laurentii</name>
    <name type="common">Cryptococcus laurentii</name>
    <dbReference type="NCBI Taxonomy" id="5418"/>
    <lineage>
        <taxon>Eukaryota</taxon>
        <taxon>Fungi</taxon>
        <taxon>Dikarya</taxon>
        <taxon>Basidiomycota</taxon>
        <taxon>Agaricomycotina</taxon>
        <taxon>Tremellomycetes</taxon>
        <taxon>Tremellales</taxon>
        <taxon>Rhynchogastremaceae</taxon>
        <taxon>Papiliotrema</taxon>
    </lineage>
</organism>
<keyword evidence="3 5" id="KW-0862">Zinc</keyword>
<dbReference type="SUPFAM" id="SSF50129">
    <property type="entry name" value="GroES-like"/>
    <property type="match status" value="1"/>
</dbReference>
<gene>
    <name evidence="7" type="ORF">DB88DRAFT_498806</name>
</gene>
<dbReference type="Pfam" id="PF00107">
    <property type="entry name" value="ADH_zinc_N"/>
    <property type="match status" value="1"/>
</dbReference>
<comment type="similarity">
    <text evidence="5">Belongs to the zinc-containing alcohol dehydrogenase family.</text>
</comment>
<dbReference type="Gene3D" id="3.40.50.720">
    <property type="entry name" value="NAD(P)-binding Rossmann-like Domain"/>
    <property type="match status" value="1"/>
</dbReference>
<dbReference type="SMART" id="SM00829">
    <property type="entry name" value="PKS_ER"/>
    <property type="match status" value="1"/>
</dbReference>
<proteinExistence type="inferred from homology"/>
<dbReference type="SUPFAM" id="SSF51735">
    <property type="entry name" value="NAD(P)-binding Rossmann-fold domains"/>
    <property type="match status" value="1"/>
</dbReference>
<dbReference type="Proteomes" id="UP001182556">
    <property type="component" value="Unassembled WGS sequence"/>
</dbReference>
<dbReference type="Pfam" id="PF08240">
    <property type="entry name" value="ADH_N"/>
    <property type="match status" value="1"/>
</dbReference>
<dbReference type="GO" id="GO:0008270">
    <property type="term" value="F:zinc ion binding"/>
    <property type="evidence" value="ECO:0007669"/>
    <property type="project" value="InterPro"/>
</dbReference>
<dbReference type="Gene3D" id="3.90.180.10">
    <property type="entry name" value="Medium-chain alcohol dehydrogenases, catalytic domain"/>
    <property type="match status" value="1"/>
</dbReference>
<evidence type="ECO:0000256" key="5">
    <source>
        <dbReference type="RuleBase" id="RU361277"/>
    </source>
</evidence>
<dbReference type="InterPro" id="IPR036291">
    <property type="entry name" value="NAD(P)-bd_dom_sf"/>
</dbReference>
<keyword evidence="4" id="KW-0560">Oxidoreductase</keyword>
<dbReference type="InterPro" id="IPR020843">
    <property type="entry name" value="ER"/>
</dbReference>
<protein>
    <submittedName>
        <fullName evidence="7">Alcohol dehydrogenase</fullName>
    </submittedName>
</protein>
<evidence type="ECO:0000256" key="4">
    <source>
        <dbReference type="ARBA" id="ARBA00023002"/>
    </source>
</evidence>
<keyword evidence="2 5" id="KW-0479">Metal-binding</keyword>
<evidence type="ECO:0000256" key="2">
    <source>
        <dbReference type="ARBA" id="ARBA00022723"/>
    </source>
</evidence>
<dbReference type="FunFam" id="3.40.50.720:FF:000022">
    <property type="entry name" value="Cinnamyl alcohol dehydrogenase"/>
    <property type="match status" value="1"/>
</dbReference>
<feature type="domain" description="Enoyl reductase (ER)" evidence="6">
    <location>
        <begin position="18"/>
        <end position="354"/>
    </location>
</feature>
<evidence type="ECO:0000259" key="6">
    <source>
        <dbReference type="SMART" id="SM00829"/>
    </source>
</evidence>
<sequence>MATKFEGWTAHGTDSIKGNLKWEEYKVKDFQDDDVELKILYSGICSSDLHTMSGNWMDVSKFYPLVVGHEIIGEVIRAGPKAKPKVGDIVGVGPMCDSCLECEYCKKGENNFCTKGTGTYAGKFQRGASAGQDSQGGYANYWRGPDTFVIPVPKGLDLAAAAPLLCAGATVWYPLETYGAGTKAKKVGVVGLGGLGHIAVQFAAALGAEVTVISHSDKKNADAEKMGAKHVIVTGNDPAAAVAPHVRSLDLIVCTSFDEKMPIDAYISLLKPGGTFSCVGLSGKPVVLNPWQFCMNAVHFTSSPAHNPQGAARMLEFAAKHNVKPWITKYPFEKANEAVVSMDKGESRYRHVLVNTNNGGEL</sequence>
<dbReference type="PANTHER" id="PTHR42683">
    <property type="entry name" value="ALDEHYDE REDUCTASE"/>
    <property type="match status" value="1"/>
</dbReference>
<dbReference type="InterPro" id="IPR013149">
    <property type="entry name" value="ADH-like_C"/>
</dbReference>
<dbReference type="AlphaFoldDB" id="A0AAD9FJK3"/>
<dbReference type="PROSITE" id="PS00059">
    <property type="entry name" value="ADH_ZINC"/>
    <property type="match status" value="1"/>
</dbReference>
<dbReference type="CDD" id="cd05283">
    <property type="entry name" value="CAD1"/>
    <property type="match status" value="1"/>
</dbReference>
<evidence type="ECO:0000313" key="8">
    <source>
        <dbReference type="Proteomes" id="UP001182556"/>
    </source>
</evidence>
<evidence type="ECO:0000256" key="3">
    <source>
        <dbReference type="ARBA" id="ARBA00022833"/>
    </source>
</evidence>
<dbReference type="GO" id="GO:0016616">
    <property type="term" value="F:oxidoreductase activity, acting on the CH-OH group of donors, NAD or NADP as acceptor"/>
    <property type="evidence" value="ECO:0007669"/>
    <property type="project" value="InterPro"/>
</dbReference>
<accession>A0AAD9FJK3</accession>
<dbReference type="InterPro" id="IPR011032">
    <property type="entry name" value="GroES-like_sf"/>
</dbReference>
<comment type="cofactor">
    <cofactor evidence="1 5">
        <name>Zn(2+)</name>
        <dbReference type="ChEBI" id="CHEBI:29105"/>
    </cofactor>
</comment>
<evidence type="ECO:0000313" key="7">
    <source>
        <dbReference type="EMBL" id="KAK1921670.1"/>
    </source>
</evidence>
<evidence type="ECO:0000256" key="1">
    <source>
        <dbReference type="ARBA" id="ARBA00001947"/>
    </source>
</evidence>
<dbReference type="InterPro" id="IPR013154">
    <property type="entry name" value="ADH-like_N"/>
</dbReference>
<dbReference type="InterPro" id="IPR047109">
    <property type="entry name" value="CAD-like"/>
</dbReference>
<keyword evidence="8" id="KW-1185">Reference proteome</keyword>
<dbReference type="InterPro" id="IPR002328">
    <property type="entry name" value="ADH_Zn_CS"/>
</dbReference>
<name>A0AAD9FJK3_PAPLA</name>
<comment type="caution">
    <text evidence="7">The sequence shown here is derived from an EMBL/GenBank/DDBJ whole genome shotgun (WGS) entry which is preliminary data.</text>
</comment>